<sequence>MVFAQALAAGATLLGLSAQASAFDITKNSNLAVYWGQNSYGAANGAGANNQQPIGFYCQDDTIDTIPIAFVTQFFGTGGAPVMNLANTCNNVDNKTITGTDMPDCSSLASDIKACQAAGKAVTISLGGATGSIGFTGDDQATQFAQTVWDTYLGGNGTVRPFGDAVLDGIDLDIEGGATTGYTTFVTALRKLMTGKTYYITAAPQCPFPDAYLGTTLDAVGFDAVYVQFYNNYCGVQNFNNTNGWDFDSWDNWAKNTSPNKDVKVYIGAPAAQSAASQGYVDSATLAGILQSTQKNYTSFGGAMLWDASQAYANNRYDKAVKAALTGAAAPAAPSSSKPKRELNRFFGRWD</sequence>
<evidence type="ECO:0000256" key="8">
    <source>
        <dbReference type="ARBA" id="ARBA00023326"/>
    </source>
</evidence>
<keyword evidence="7" id="KW-0326">Glycosidase</keyword>
<dbReference type="GeneID" id="19200361"/>
<comment type="caution">
    <text evidence="12">The sequence shown here is derived from an EMBL/GenBank/DDBJ whole genome shotgun (WGS) entry which is preliminary data.</text>
</comment>
<dbReference type="GO" id="GO:0008843">
    <property type="term" value="F:endochitinase activity"/>
    <property type="evidence" value="ECO:0007669"/>
    <property type="project" value="UniProtKB-EC"/>
</dbReference>
<dbReference type="SUPFAM" id="SSF51445">
    <property type="entry name" value="(Trans)glycosidases"/>
    <property type="match status" value="1"/>
</dbReference>
<dbReference type="GO" id="GO:0008061">
    <property type="term" value="F:chitin binding"/>
    <property type="evidence" value="ECO:0007669"/>
    <property type="project" value="UniProtKB-KW"/>
</dbReference>
<evidence type="ECO:0000256" key="5">
    <source>
        <dbReference type="ARBA" id="ARBA00023024"/>
    </source>
</evidence>
<protein>
    <recommendedName>
        <fullName evidence="2">chitinase</fullName>
        <ecNumber evidence="2">3.2.1.14</ecNumber>
    </recommendedName>
</protein>
<feature type="compositionally biased region" description="Basic and acidic residues" evidence="9">
    <location>
        <begin position="339"/>
        <end position="351"/>
    </location>
</feature>
<dbReference type="PROSITE" id="PS01095">
    <property type="entry name" value="GH18_1"/>
    <property type="match status" value="1"/>
</dbReference>
<dbReference type="GO" id="GO:0006032">
    <property type="term" value="P:chitin catabolic process"/>
    <property type="evidence" value="ECO:0007669"/>
    <property type="project" value="UniProtKB-KW"/>
</dbReference>
<gene>
    <name evidence="12" type="ORF">CONPUDRAFT_131661</name>
</gene>
<dbReference type="GO" id="GO:0000272">
    <property type="term" value="P:polysaccharide catabolic process"/>
    <property type="evidence" value="ECO:0007669"/>
    <property type="project" value="UniProtKB-KW"/>
</dbReference>
<dbReference type="RefSeq" id="XP_007774150.1">
    <property type="nucleotide sequence ID" value="XM_007775960.1"/>
</dbReference>
<keyword evidence="5" id="KW-0146">Chitin degradation</keyword>
<dbReference type="InterPro" id="IPR001579">
    <property type="entry name" value="Glyco_hydro_18_chit_AS"/>
</dbReference>
<dbReference type="OrthoDB" id="6020543at2759"/>
<dbReference type="Gene3D" id="3.20.20.80">
    <property type="entry name" value="Glycosidases"/>
    <property type="match status" value="1"/>
</dbReference>
<evidence type="ECO:0000256" key="6">
    <source>
        <dbReference type="ARBA" id="ARBA00023277"/>
    </source>
</evidence>
<feature type="region of interest" description="Disordered" evidence="9">
    <location>
        <begin position="331"/>
        <end position="351"/>
    </location>
</feature>
<feature type="domain" description="GH18" evidence="11">
    <location>
        <begin position="29"/>
        <end position="328"/>
    </location>
</feature>
<evidence type="ECO:0000313" key="12">
    <source>
        <dbReference type="EMBL" id="EIW75421.1"/>
    </source>
</evidence>
<dbReference type="OMA" id="CQANGKT"/>
<dbReference type="InterPro" id="IPR001223">
    <property type="entry name" value="Glyco_hydro18_cat"/>
</dbReference>
<keyword evidence="6" id="KW-0119">Carbohydrate metabolism</keyword>
<evidence type="ECO:0000256" key="9">
    <source>
        <dbReference type="SAM" id="MobiDB-lite"/>
    </source>
</evidence>
<evidence type="ECO:0000256" key="10">
    <source>
        <dbReference type="SAM" id="SignalP"/>
    </source>
</evidence>
<evidence type="ECO:0000256" key="3">
    <source>
        <dbReference type="ARBA" id="ARBA00022669"/>
    </source>
</evidence>
<dbReference type="KEGG" id="cput:CONPUDRAFT_131661"/>
<dbReference type="InterPro" id="IPR045321">
    <property type="entry name" value="Cts1-like"/>
</dbReference>
<evidence type="ECO:0000313" key="13">
    <source>
        <dbReference type="Proteomes" id="UP000053558"/>
    </source>
</evidence>
<name>A0A5M3M9U6_CONPW</name>
<reference evidence="13" key="1">
    <citation type="journal article" date="2012" name="Science">
        <title>The Paleozoic origin of enzymatic lignin decomposition reconstructed from 31 fungal genomes.</title>
        <authorList>
            <person name="Floudas D."/>
            <person name="Binder M."/>
            <person name="Riley R."/>
            <person name="Barry K."/>
            <person name="Blanchette R.A."/>
            <person name="Henrissat B."/>
            <person name="Martinez A.T."/>
            <person name="Otillar R."/>
            <person name="Spatafora J.W."/>
            <person name="Yadav J.S."/>
            <person name="Aerts A."/>
            <person name="Benoit I."/>
            <person name="Boyd A."/>
            <person name="Carlson A."/>
            <person name="Copeland A."/>
            <person name="Coutinho P.M."/>
            <person name="de Vries R.P."/>
            <person name="Ferreira P."/>
            <person name="Findley K."/>
            <person name="Foster B."/>
            <person name="Gaskell J."/>
            <person name="Glotzer D."/>
            <person name="Gorecki P."/>
            <person name="Heitman J."/>
            <person name="Hesse C."/>
            <person name="Hori C."/>
            <person name="Igarashi K."/>
            <person name="Jurgens J.A."/>
            <person name="Kallen N."/>
            <person name="Kersten P."/>
            <person name="Kohler A."/>
            <person name="Kuees U."/>
            <person name="Kumar T.K.A."/>
            <person name="Kuo A."/>
            <person name="LaButti K."/>
            <person name="Larrondo L.F."/>
            <person name="Lindquist E."/>
            <person name="Ling A."/>
            <person name="Lombard V."/>
            <person name="Lucas S."/>
            <person name="Lundell T."/>
            <person name="Martin R."/>
            <person name="McLaughlin D.J."/>
            <person name="Morgenstern I."/>
            <person name="Morin E."/>
            <person name="Murat C."/>
            <person name="Nagy L.G."/>
            <person name="Nolan M."/>
            <person name="Ohm R.A."/>
            <person name="Patyshakuliyeva A."/>
            <person name="Rokas A."/>
            <person name="Ruiz-Duenas F.J."/>
            <person name="Sabat G."/>
            <person name="Salamov A."/>
            <person name="Samejima M."/>
            <person name="Schmutz J."/>
            <person name="Slot J.C."/>
            <person name="St John F."/>
            <person name="Stenlid J."/>
            <person name="Sun H."/>
            <person name="Sun S."/>
            <person name="Syed K."/>
            <person name="Tsang A."/>
            <person name="Wiebenga A."/>
            <person name="Young D."/>
            <person name="Pisabarro A."/>
            <person name="Eastwood D.C."/>
            <person name="Martin F."/>
            <person name="Cullen D."/>
            <person name="Grigoriev I.V."/>
            <person name="Hibbett D.S."/>
        </authorList>
    </citation>
    <scope>NUCLEOTIDE SEQUENCE [LARGE SCALE GENOMIC DNA]</scope>
    <source>
        <strain evidence="13">RWD-64-598 SS2</strain>
    </source>
</reference>
<evidence type="ECO:0000259" key="11">
    <source>
        <dbReference type="PROSITE" id="PS51910"/>
    </source>
</evidence>
<feature type="chain" id="PRO_5024459513" description="chitinase" evidence="10">
    <location>
        <begin position="23"/>
        <end position="351"/>
    </location>
</feature>
<keyword evidence="10" id="KW-0732">Signal</keyword>
<evidence type="ECO:0000256" key="7">
    <source>
        <dbReference type="ARBA" id="ARBA00023295"/>
    </source>
</evidence>
<dbReference type="PANTHER" id="PTHR45708">
    <property type="entry name" value="ENDOCHITINASE"/>
    <property type="match status" value="1"/>
</dbReference>
<organism evidence="12 13">
    <name type="scientific">Coniophora puteana (strain RWD-64-598)</name>
    <name type="common">Brown rot fungus</name>
    <dbReference type="NCBI Taxonomy" id="741705"/>
    <lineage>
        <taxon>Eukaryota</taxon>
        <taxon>Fungi</taxon>
        <taxon>Dikarya</taxon>
        <taxon>Basidiomycota</taxon>
        <taxon>Agaricomycotina</taxon>
        <taxon>Agaricomycetes</taxon>
        <taxon>Agaricomycetidae</taxon>
        <taxon>Boletales</taxon>
        <taxon>Coniophorineae</taxon>
        <taxon>Coniophoraceae</taxon>
        <taxon>Coniophora</taxon>
    </lineage>
</organism>
<dbReference type="AlphaFoldDB" id="A0A5M3M9U6"/>
<proteinExistence type="predicted"/>
<accession>A0A5M3M9U6</accession>
<evidence type="ECO:0000256" key="2">
    <source>
        <dbReference type="ARBA" id="ARBA00012729"/>
    </source>
</evidence>
<dbReference type="EMBL" id="JH711588">
    <property type="protein sequence ID" value="EIW75421.1"/>
    <property type="molecule type" value="Genomic_DNA"/>
</dbReference>
<evidence type="ECO:0000256" key="1">
    <source>
        <dbReference type="ARBA" id="ARBA00000822"/>
    </source>
</evidence>
<keyword evidence="3" id="KW-0147">Chitin-binding</keyword>
<keyword evidence="4 12" id="KW-0378">Hydrolase</keyword>
<dbReference type="InterPro" id="IPR017853">
    <property type="entry name" value="GH"/>
</dbReference>
<keyword evidence="13" id="KW-1185">Reference proteome</keyword>
<dbReference type="InterPro" id="IPR050542">
    <property type="entry name" value="Glycosyl_Hydrlase18_Chitinase"/>
</dbReference>
<dbReference type="PANTHER" id="PTHR45708:SF49">
    <property type="entry name" value="ENDOCHITINASE"/>
    <property type="match status" value="1"/>
</dbReference>
<keyword evidence="8" id="KW-0624">Polysaccharide degradation</keyword>
<dbReference type="PROSITE" id="PS51910">
    <property type="entry name" value="GH18_2"/>
    <property type="match status" value="1"/>
</dbReference>
<comment type="catalytic activity">
    <reaction evidence="1">
        <text>Random endo-hydrolysis of N-acetyl-beta-D-glucosaminide (1-&gt;4)-beta-linkages in chitin and chitodextrins.</text>
        <dbReference type="EC" id="3.2.1.14"/>
    </reaction>
</comment>
<feature type="signal peptide" evidence="10">
    <location>
        <begin position="1"/>
        <end position="22"/>
    </location>
</feature>
<dbReference type="Proteomes" id="UP000053558">
    <property type="component" value="Unassembled WGS sequence"/>
</dbReference>
<evidence type="ECO:0000256" key="4">
    <source>
        <dbReference type="ARBA" id="ARBA00022801"/>
    </source>
</evidence>
<dbReference type="EC" id="3.2.1.14" evidence="2"/>
<dbReference type="CDD" id="cd02877">
    <property type="entry name" value="GH18_hevamine_XipI_class_III"/>
    <property type="match status" value="1"/>
</dbReference>
<dbReference type="GO" id="GO:0005576">
    <property type="term" value="C:extracellular region"/>
    <property type="evidence" value="ECO:0007669"/>
    <property type="project" value="TreeGrafter"/>
</dbReference>